<dbReference type="InterPro" id="IPR038231">
    <property type="entry name" value="MepB-like_sf"/>
</dbReference>
<accession>A0ABV2P9R7</accession>
<proteinExistence type="predicted"/>
<reference evidence="1 2" key="1">
    <citation type="submission" date="2024-06" db="EMBL/GenBank/DDBJ databases">
        <title>Sorghum-associated microbial communities from plants grown in Nebraska, USA.</title>
        <authorList>
            <person name="Schachtman D."/>
        </authorList>
    </citation>
    <scope>NUCLEOTIDE SEQUENCE [LARGE SCALE GENOMIC DNA]</scope>
    <source>
        <strain evidence="1 2">3552</strain>
    </source>
</reference>
<sequence>MVAPTISRVKKFGPTKGWDSPSVQHHVHTDRMLHPDVLQAHRLVNLLGQICSLPVPESDNTEYGAATSTCGTAMIRFRVGKVTPTKVGLFVAVWRRSAAGGTEPFPADHPEANDADTLVISVREAENSGHFVFPRSALVTHGISSLNGRGGKRGFRVYPPWSETANPQARKTQAWQSRYFHFSPDRGLPTR</sequence>
<comment type="caution">
    <text evidence="1">The sequence shown here is derived from an EMBL/GenBank/DDBJ whole genome shotgun (WGS) entry which is preliminary data.</text>
</comment>
<evidence type="ECO:0008006" key="3">
    <source>
        <dbReference type="Google" id="ProtNLM"/>
    </source>
</evidence>
<gene>
    <name evidence="1" type="ORF">ABIE37_003313</name>
</gene>
<dbReference type="InterPro" id="IPR011235">
    <property type="entry name" value="MepB-like"/>
</dbReference>
<organism evidence="1 2">
    <name type="scientific">Arthrobacter bambusae</name>
    <dbReference type="NCBI Taxonomy" id="1338426"/>
    <lineage>
        <taxon>Bacteria</taxon>
        <taxon>Bacillati</taxon>
        <taxon>Actinomycetota</taxon>
        <taxon>Actinomycetes</taxon>
        <taxon>Micrococcales</taxon>
        <taxon>Micrococcaceae</taxon>
        <taxon>Arthrobacter</taxon>
    </lineage>
</organism>
<name>A0ABV2P9R7_9MICC</name>
<evidence type="ECO:0000313" key="2">
    <source>
        <dbReference type="Proteomes" id="UP001549307"/>
    </source>
</evidence>
<protein>
    <recommendedName>
        <fullName evidence="3">MepB domain containing protein</fullName>
    </recommendedName>
</protein>
<evidence type="ECO:0000313" key="1">
    <source>
        <dbReference type="EMBL" id="MET4541515.1"/>
    </source>
</evidence>
<dbReference type="Proteomes" id="UP001549307">
    <property type="component" value="Unassembled WGS sequence"/>
</dbReference>
<dbReference type="Pfam" id="PF08877">
    <property type="entry name" value="MepB-like"/>
    <property type="match status" value="1"/>
</dbReference>
<dbReference type="EMBL" id="JBEPSN010000009">
    <property type="protein sequence ID" value="MET4541515.1"/>
    <property type="molecule type" value="Genomic_DNA"/>
</dbReference>
<dbReference type="Gene3D" id="3.40.1350.140">
    <property type="entry name" value="MepB-like"/>
    <property type="match status" value="1"/>
</dbReference>
<keyword evidence="2" id="KW-1185">Reference proteome</keyword>